<dbReference type="InterPro" id="IPR036872">
    <property type="entry name" value="CH_dom_sf"/>
</dbReference>
<sequence>MERGESPEALRISGDDYSSSPSSSSSSSAESSFRELDDVFLQTQTRIWLGEVLQIRLDERMAVSDLLADGELLFEVSKVVWKMLLTQHMEPRHLKSYRNEPFASRKTSGRYMPYSNVDSFLKICKILGLAGIDLFSPSDVVEKRDTRKVCICIRSFSRKARSKHLRVPDFDIVTYTVAMSTDMVGCIRRSWEPRQCSLLNSASYNLHKDSSEKFRQENPIVNLAINYDMHSEEFDGTESNQTVTKSDCLLTKLCYDTTSKVNSDSERCREVFTVVKHDTLAEHILQLNIQNQEKSDCSHCQFESDCTTESVGSLSTQNGEHSHQLNSLLSPFSIDSQIQFSGRASHVRSLVKESNEIDGRGLIYSTYHLGYDASIIEDSINGYTPPGSSFSNSLEISGLLCHTTDSSDTVVYNGEHGFLDASSSIGSHCSNSTPGIFENGSRRRLVDIFDAEVSSDASTSSVRGAVLNLDLDDRLYKEDNPKTFQFPELQDEEAGFLTKKTTKGYTSQDIVKYETKVHRSTDSENVCFCTELEDNSSSTKLFLPYPDQLNVTGHPDHVFAHDNGTCMSLVNSDVVSKEDLLPQIESDALKNVNCTLSCQSHPAFDFHNWDIKGKFASAMVLNEYAGHGASPESVSLEKTISRTPTEASLDAFCLKDMKSVVDDNDKEICSSIMVNLDSNVKKHQNKFSQGVCLANILDRAHDNLNTSPNIVAVDLSKSSSMGDGSCFQNQEITIGDIEAQVKCTPAIVTVNNPSAHYNSVIPANPREPTLDNNSFLTVECPENVVKKGHQACTYLNDCLHCTEHIDKVHSQDAIIDGKVDTSAVEDLDRMKHASVGTPESKPHKRLLLKSVLGGTAAFGLLFLLFHLSRVHRDKGGESSGDTCQIWKANVREFSSRKGHKGSKANGIYPAEKLKFGD</sequence>
<name>A0A6P9EJ28_JUGRE</name>
<evidence type="ECO:0000313" key="2">
    <source>
        <dbReference type="Proteomes" id="UP000235220"/>
    </source>
</evidence>
<organism evidence="2 3">
    <name type="scientific">Juglans regia</name>
    <name type="common">English walnut</name>
    <dbReference type="NCBI Taxonomy" id="51240"/>
    <lineage>
        <taxon>Eukaryota</taxon>
        <taxon>Viridiplantae</taxon>
        <taxon>Streptophyta</taxon>
        <taxon>Embryophyta</taxon>
        <taxon>Tracheophyta</taxon>
        <taxon>Spermatophyta</taxon>
        <taxon>Magnoliopsida</taxon>
        <taxon>eudicotyledons</taxon>
        <taxon>Gunneridae</taxon>
        <taxon>Pentapetalae</taxon>
        <taxon>rosids</taxon>
        <taxon>fabids</taxon>
        <taxon>Fagales</taxon>
        <taxon>Juglandaceae</taxon>
        <taxon>Juglans</taxon>
    </lineage>
</organism>
<dbReference type="OrthoDB" id="21595at2759"/>
<dbReference type="CDD" id="cd00014">
    <property type="entry name" value="CH_SF"/>
    <property type="match status" value="1"/>
</dbReference>
<dbReference type="Gene3D" id="1.10.418.10">
    <property type="entry name" value="Calponin-like domain"/>
    <property type="match status" value="1"/>
</dbReference>
<dbReference type="Proteomes" id="UP000235220">
    <property type="component" value="Chromosome 1"/>
</dbReference>
<protein>
    <submittedName>
        <fullName evidence="3">Uncharacterized protein LOC109007107 isoform X1</fullName>
    </submittedName>
</protein>
<feature type="region of interest" description="Disordered" evidence="1">
    <location>
        <begin position="1"/>
        <end position="30"/>
    </location>
</feature>
<dbReference type="PANTHER" id="PTHR46756">
    <property type="entry name" value="TRANSGELIN"/>
    <property type="match status" value="1"/>
</dbReference>
<dbReference type="RefSeq" id="XP_035547391.1">
    <property type="nucleotide sequence ID" value="XM_035691498.1"/>
</dbReference>
<accession>A0A6P9EJ28</accession>
<dbReference type="InParanoid" id="A0A6P9EJ28"/>
<keyword evidence="2" id="KW-1185">Reference proteome</keyword>
<proteinExistence type="predicted"/>
<dbReference type="SUPFAM" id="SSF47576">
    <property type="entry name" value="Calponin-homology domain, CH-domain"/>
    <property type="match status" value="1"/>
</dbReference>
<dbReference type="PANTHER" id="PTHR46756:SF18">
    <property type="entry name" value="GAS2-LIKE PROTEIN PICKLED EGGS"/>
    <property type="match status" value="1"/>
</dbReference>
<dbReference type="KEGG" id="jre:109007107"/>
<dbReference type="GeneID" id="109007107"/>
<feature type="compositionally biased region" description="Low complexity" evidence="1">
    <location>
        <begin position="18"/>
        <end position="30"/>
    </location>
</feature>
<evidence type="ECO:0000256" key="1">
    <source>
        <dbReference type="SAM" id="MobiDB-lite"/>
    </source>
</evidence>
<dbReference type="GO" id="GO:0051764">
    <property type="term" value="P:actin crosslink formation"/>
    <property type="evidence" value="ECO:0000318"/>
    <property type="project" value="GO_Central"/>
</dbReference>
<dbReference type="AlphaFoldDB" id="A0A6P9EJ28"/>
<gene>
    <name evidence="3" type="primary">LOC109007107</name>
</gene>
<evidence type="ECO:0000313" key="3">
    <source>
        <dbReference type="RefSeq" id="XP_035547391.1"/>
    </source>
</evidence>
<dbReference type="GO" id="GO:0051015">
    <property type="term" value="F:actin filament binding"/>
    <property type="evidence" value="ECO:0000318"/>
    <property type="project" value="GO_Central"/>
</dbReference>
<reference evidence="3" key="1">
    <citation type="submission" date="2025-08" db="UniProtKB">
        <authorList>
            <consortium name="RefSeq"/>
        </authorList>
    </citation>
    <scope>IDENTIFICATION</scope>
    <source>
        <tissue evidence="3">Leaves</tissue>
    </source>
</reference>